<evidence type="ECO:0000313" key="3">
    <source>
        <dbReference type="Proteomes" id="UP000008680"/>
    </source>
</evidence>
<evidence type="ECO:0000313" key="2">
    <source>
        <dbReference type="EMBL" id="ADC47634.1"/>
    </source>
</evidence>
<dbReference type="EMBL" id="CP001719">
    <property type="protein sequence ID" value="ADC47634.1"/>
    <property type="molecule type" value="Genomic_DNA"/>
</dbReference>
<dbReference type="InterPro" id="IPR011033">
    <property type="entry name" value="PRC_barrel-like_sf"/>
</dbReference>
<proteinExistence type="predicted"/>
<dbReference type="Pfam" id="PF05239">
    <property type="entry name" value="PRC"/>
    <property type="match status" value="1"/>
</dbReference>
<dbReference type="InterPro" id="IPR027275">
    <property type="entry name" value="PRC-brl_dom"/>
</dbReference>
<dbReference type="GeneID" id="8771448"/>
<evidence type="ECO:0000259" key="1">
    <source>
        <dbReference type="Pfam" id="PF05239"/>
    </source>
</evidence>
<organism evidence="2 3">
    <name type="scientific">Methanobrevibacter ruminantium (strain ATCC 35063 / DSM 1093 / JCM 13430 / OCM 146 / M1)</name>
    <name type="common">Methanobacterium ruminantium</name>
    <dbReference type="NCBI Taxonomy" id="634498"/>
    <lineage>
        <taxon>Archaea</taxon>
        <taxon>Methanobacteriati</taxon>
        <taxon>Methanobacteriota</taxon>
        <taxon>Methanomada group</taxon>
        <taxon>Methanobacteria</taxon>
        <taxon>Methanobacteriales</taxon>
        <taxon>Methanobacteriaceae</taxon>
        <taxon>Methanobrevibacter</taxon>
    </lineage>
</organism>
<protein>
    <recommendedName>
        <fullName evidence="1">PRC-barrel domain-containing protein</fullName>
    </recommendedName>
</protein>
<dbReference type="PATRIC" id="fig|634498.28.peg.1785"/>
<dbReference type="SUPFAM" id="SSF50346">
    <property type="entry name" value="PRC-barrel domain"/>
    <property type="match status" value="1"/>
</dbReference>
<dbReference type="KEGG" id="mru:mru_1784"/>
<dbReference type="RefSeq" id="WP_012956582.1">
    <property type="nucleotide sequence ID" value="NC_013790.1"/>
</dbReference>
<dbReference type="HOGENOM" id="CLU_184949_0_0_2"/>
<dbReference type="OrthoDB" id="68960at2157"/>
<feature type="domain" description="PRC-barrel" evidence="1">
    <location>
        <begin position="4"/>
        <end position="73"/>
    </location>
</feature>
<accession>D3DZF6</accession>
<dbReference type="AlphaFoldDB" id="D3DZF6"/>
<dbReference type="Proteomes" id="UP000008680">
    <property type="component" value="Chromosome"/>
</dbReference>
<reference evidence="2 3" key="1">
    <citation type="journal article" date="2010" name="PLoS ONE">
        <title>The genome sequence of the rumen methanogen Methanobrevibacter ruminantium reveals new possibilities for controlling ruminant methane emissions.</title>
        <authorList>
            <person name="Leahy S.C."/>
            <person name="Kelly W.J."/>
            <person name="Altermann E."/>
            <person name="Ronimus R.S."/>
            <person name="Yeoman C.J."/>
            <person name="Pacheco D.M."/>
            <person name="Li D."/>
            <person name="Kong Z."/>
            <person name="McTavish S."/>
            <person name="Sang C."/>
            <person name="Lambie S.C."/>
            <person name="Janssen P.H."/>
            <person name="Dey D."/>
            <person name="Attwood G.T."/>
        </authorList>
    </citation>
    <scope>NUCLEOTIDE SEQUENCE [LARGE SCALE GENOMIC DNA]</scope>
    <source>
        <strain evidence="3">ATCC 35063 / DSM 1093 / JCM 13430 / OCM 146 / M1</strain>
    </source>
</reference>
<keyword evidence="3" id="KW-1185">Reference proteome</keyword>
<dbReference type="Gene3D" id="2.30.30.240">
    <property type="entry name" value="PRC-barrel domain"/>
    <property type="match status" value="1"/>
</dbReference>
<name>D3DZF6_METRM</name>
<dbReference type="eggNOG" id="arCOG02155">
    <property type="taxonomic scope" value="Archaea"/>
</dbReference>
<gene>
    <name evidence="2" type="ordered locus">mru_1784</name>
</gene>
<sequence>MRIAKELIGKEVLGTDVTVMGKVVDVDIDVEDNIIESIIVSKGGIQESLNISKSELVIPFDMISKIGDKILLKDAFGEDLDQMADEIQDLKNQL</sequence>